<evidence type="ECO:0000256" key="1">
    <source>
        <dbReference type="SAM" id="Phobius"/>
    </source>
</evidence>
<accession>A0A9P0QMW4</accession>
<organism evidence="2 3">
    <name type="scientific">[Candida] railenensis</name>
    <dbReference type="NCBI Taxonomy" id="45579"/>
    <lineage>
        <taxon>Eukaryota</taxon>
        <taxon>Fungi</taxon>
        <taxon>Dikarya</taxon>
        <taxon>Ascomycota</taxon>
        <taxon>Saccharomycotina</taxon>
        <taxon>Pichiomycetes</taxon>
        <taxon>Debaryomycetaceae</taxon>
        <taxon>Kurtzmaniella</taxon>
    </lineage>
</organism>
<proteinExistence type="predicted"/>
<dbReference type="OrthoDB" id="3980401at2759"/>
<dbReference type="Proteomes" id="UP000837801">
    <property type="component" value="Unassembled WGS sequence"/>
</dbReference>
<evidence type="ECO:0008006" key="4">
    <source>
        <dbReference type="Google" id="ProtNLM"/>
    </source>
</evidence>
<gene>
    <name evidence="2" type="ORF">CLIB1423_06S00760</name>
</gene>
<keyword evidence="3" id="KW-1185">Reference proteome</keyword>
<dbReference type="AlphaFoldDB" id="A0A9P0QMW4"/>
<dbReference type="GO" id="GO:0005935">
    <property type="term" value="C:cellular bud neck"/>
    <property type="evidence" value="ECO:0007669"/>
    <property type="project" value="TreeGrafter"/>
</dbReference>
<dbReference type="InterPro" id="IPR037504">
    <property type="entry name" value="PSI_induc_2"/>
</dbReference>
<evidence type="ECO:0000313" key="2">
    <source>
        <dbReference type="EMBL" id="CAH2352188.1"/>
    </source>
</evidence>
<sequence>MYIPSSTSDFSSVVEDISLRSFTSNVVSTADSFKSWDTCMANHTCKIVAIVLICVAGFVALWFVMAVVSCCCMGMKIMEGCCFCFTCCCRGGSRNQNYQQPQYIEKQQTVYDNPNMYGPTRAPQMYNNPPTPAHFANQHQGAYDGYQPVNNDVYEPNSNIHVSPFTDTSHNDSKYKY</sequence>
<protein>
    <recommendedName>
        <fullName evidence="4">[PSI+] induction protein 2</fullName>
    </recommendedName>
</protein>
<keyword evidence="1" id="KW-0472">Membrane</keyword>
<feature type="transmembrane region" description="Helical" evidence="1">
    <location>
        <begin position="47"/>
        <end position="68"/>
    </location>
</feature>
<reference evidence="2" key="1">
    <citation type="submission" date="2022-03" db="EMBL/GenBank/DDBJ databases">
        <authorList>
            <person name="Legras J.-L."/>
            <person name="Devillers H."/>
            <person name="Grondin C."/>
        </authorList>
    </citation>
    <scope>NUCLEOTIDE SEQUENCE</scope>
    <source>
        <strain evidence="2">CLIB 1423</strain>
    </source>
</reference>
<comment type="caution">
    <text evidence="2">The sequence shown here is derived from an EMBL/GenBank/DDBJ whole genome shotgun (WGS) entry which is preliminary data.</text>
</comment>
<dbReference type="GO" id="GO:0005886">
    <property type="term" value="C:plasma membrane"/>
    <property type="evidence" value="ECO:0007669"/>
    <property type="project" value="TreeGrafter"/>
</dbReference>
<name>A0A9P0QMW4_9ASCO</name>
<dbReference type="PANTHER" id="PTHR40018:SF1">
    <property type="entry name" value="[PSI+] INDUCTION PROTEIN 2"/>
    <property type="match status" value="1"/>
</dbReference>
<keyword evidence="1" id="KW-0812">Transmembrane</keyword>
<keyword evidence="1" id="KW-1133">Transmembrane helix</keyword>
<evidence type="ECO:0000313" key="3">
    <source>
        <dbReference type="Proteomes" id="UP000837801"/>
    </source>
</evidence>
<dbReference type="PANTHER" id="PTHR40018">
    <property type="entry name" value="[PSI+] INDUCTION PROTEIN 2"/>
    <property type="match status" value="1"/>
</dbReference>
<dbReference type="EMBL" id="CAKXYY010000006">
    <property type="protein sequence ID" value="CAH2352188.1"/>
    <property type="molecule type" value="Genomic_DNA"/>
</dbReference>